<dbReference type="EMBL" id="JACAZH010000003">
    <property type="protein sequence ID" value="KAF7372838.1"/>
    <property type="molecule type" value="Genomic_DNA"/>
</dbReference>
<feature type="region of interest" description="Disordered" evidence="1">
    <location>
        <begin position="92"/>
        <end position="119"/>
    </location>
</feature>
<dbReference type="AlphaFoldDB" id="A0A8H7DHW1"/>
<proteinExistence type="predicted"/>
<keyword evidence="3" id="KW-1185">Reference proteome</keyword>
<dbReference type="Proteomes" id="UP000623467">
    <property type="component" value="Unassembled WGS sequence"/>
</dbReference>
<gene>
    <name evidence="2" type="ORF">MSAN_00489800</name>
</gene>
<reference evidence="2" key="1">
    <citation type="submission" date="2020-05" db="EMBL/GenBank/DDBJ databases">
        <title>Mycena genomes resolve the evolution of fungal bioluminescence.</title>
        <authorList>
            <person name="Tsai I.J."/>
        </authorList>
    </citation>
    <scope>NUCLEOTIDE SEQUENCE</scope>
    <source>
        <strain evidence="2">160909Yilan</strain>
    </source>
</reference>
<comment type="caution">
    <text evidence="2">The sequence shown here is derived from an EMBL/GenBank/DDBJ whole genome shotgun (WGS) entry which is preliminary data.</text>
</comment>
<accession>A0A8H7DHW1</accession>
<sequence length="147" mass="16525">MSLVSIRVRPRYAVSASTSRLRVSAVLWAPTAPETLFRRSTLLAHLSPSLPALGRRRGRLRGKWRTIYRTHDVSTLTWRPRRPGDITQLRAAQRSRGREQPSRFVPSGVSVSSAPTTPAHVRSRHAHRWMCSLADVGVVGGRRLFLV</sequence>
<evidence type="ECO:0000313" key="2">
    <source>
        <dbReference type="EMBL" id="KAF7372838.1"/>
    </source>
</evidence>
<name>A0A8H7DHW1_9AGAR</name>
<organism evidence="2 3">
    <name type="scientific">Mycena sanguinolenta</name>
    <dbReference type="NCBI Taxonomy" id="230812"/>
    <lineage>
        <taxon>Eukaryota</taxon>
        <taxon>Fungi</taxon>
        <taxon>Dikarya</taxon>
        <taxon>Basidiomycota</taxon>
        <taxon>Agaricomycotina</taxon>
        <taxon>Agaricomycetes</taxon>
        <taxon>Agaricomycetidae</taxon>
        <taxon>Agaricales</taxon>
        <taxon>Marasmiineae</taxon>
        <taxon>Mycenaceae</taxon>
        <taxon>Mycena</taxon>
    </lineage>
</organism>
<evidence type="ECO:0000313" key="3">
    <source>
        <dbReference type="Proteomes" id="UP000623467"/>
    </source>
</evidence>
<protein>
    <submittedName>
        <fullName evidence="2">Uncharacterized protein</fullName>
    </submittedName>
</protein>
<evidence type="ECO:0000256" key="1">
    <source>
        <dbReference type="SAM" id="MobiDB-lite"/>
    </source>
</evidence>